<organism evidence="10 11">
    <name type="scientific">Vallitalea guaymasensis</name>
    <dbReference type="NCBI Taxonomy" id="1185412"/>
    <lineage>
        <taxon>Bacteria</taxon>
        <taxon>Bacillati</taxon>
        <taxon>Bacillota</taxon>
        <taxon>Clostridia</taxon>
        <taxon>Lachnospirales</taxon>
        <taxon>Vallitaleaceae</taxon>
        <taxon>Vallitalea</taxon>
    </lineage>
</organism>
<dbReference type="GO" id="GO:0005829">
    <property type="term" value="C:cytosol"/>
    <property type="evidence" value="ECO:0007669"/>
    <property type="project" value="TreeGrafter"/>
</dbReference>
<dbReference type="EC" id="6.3.3.3" evidence="9"/>
<feature type="active site" evidence="9">
    <location>
        <position position="38"/>
    </location>
</feature>
<dbReference type="Pfam" id="PF13500">
    <property type="entry name" value="AAA_26"/>
    <property type="match status" value="1"/>
</dbReference>
<dbReference type="KEGG" id="vgu:HYG85_14695"/>
<dbReference type="GO" id="GO:0004141">
    <property type="term" value="F:dethiobiotin synthase activity"/>
    <property type="evidence" value="ECO:0007669"/>
    <property type="project" value="UniProtKB-UniRule"/>
</dbReference>
<keyword evidence="6 9" id="KW-0067">ATP-binding</keyword>
<dbReference type="GO" id="GO:0009102">
    <property type="term" value="P:biotin biosynthetic process"/>
    <property type="evidence" value="ECO:0007669"/>
    <property type="project" value="UniProtKB-UniRule"/>
</dbReference>
<keyword evidence="3 9" id="KW-0479">Metal-binding</keyword>
<dbReference type="NCBIfam" id="TIGR00347">
    <property type="entry name" value="bioD"/>
    <property type="match status" value="1"/>
</dbReference>
<dbReference type="UniPathway" id="UPA00078">
    <property type="reaction ID" value="UER00161"/>
</dbReference>
<keyword evidence="7 9" id="KW-0460">Magnesium</keyword>
<dbReference type="PANTHER" id="PTHR43210">
    <property type="entry name" value="DETHIOBIOTIN SYNTHETASE"/>
    <property type="match status" value="1"/>
</dbReference>
<evidence type="ECO:0000256" key="6">
    <source>
        <dbReference type="ARBA" id="ARBA00022840"/>
    </source>
</evidence>
<dbReference type="PIRSF" id="PIRSF006755">
    <property type="entry name" value="DTB_synth"/>
    <property type="match status" value="1"/>
</dbReference>
<dbReference type="GO" id="GO:0000287">
    <property type="term" value="F:magnesium ion binding"/>
    <property type="evidence" value="ECO:0007669"/>
    <property type="project" value="UniProtKB-UniRule"/>
</dbReference>
<comment type="subcellular location">
    <subcellularLocation>
        <location evidence="9">Cytoplasm</location>
    </subcellularLocation>
</comment>
<comment type="catalytic activity">
    <reaction evidence="9">
        <text>(7R,8S)-7,8-diammoniononanoate + CO2 + ATP = (4R,5S)-dethiobiotin + ADP + phosphate + 3 H(+)</text>
        <dbReference type="Rhea" id="RHEA:15805"/>
        <dbReference type="ChEBI" id="CHEBI:15378"/>
        <dbReference type="ChEBI" id="CHEBI:16526"/>
        <dbReference type="ChEBI" id="CHEBI:30616"/>
        <dbReference type="ChEBI" id="CHEBI:43474"/>
        <dbReference type="ChEBI" id="CHEBI:149469"/>
        <dbReference type="ChEBI" id="CHEBI:149473"/>
        <dbReference type="ChEBI" id="CHEBI:456216"/>
        <dbReference type="EC" id="6.3.3.3"/>
    </reaction>
</comment>
<feature type="binding site" evidence="9">
    <location>
        <position position="17"/>
    </location>
    <ligand>
        <name>Mg(2+)</name>
        <dbReference type="ChEBI" id="CHEBI:18420"/>
    </ligand>
</feature>
<evidence type="ECO:0000256" key="7">
    <source>
        <dbReference type="ARBA" id="ARBA00022842"/>
    </source>
</evidence>
<keyword evidence="2 9" id="KW-0436">Ligase</keyword>
<dbReference type="CDD" id="cd03109">
    <property type="entry name" value="DTBS"/>
    <property type="match status" value="1"/>
</dbReference>
<keyword evidence="11" id="KW-1185">Reference proteome</keyword>
<evidence type="ECO:0000256" key="4">
    <source>
        <dbReference type="ARBA" id="ARBA00022741"/>
    </source>
</evidence>
<keyword evidence="5 9" id="KW-0093">Biotin biosynthesis</keyword>
<feature type="binding site" evidence="9">
    <location>
        <position position="55"/>
    </location>
    <ligand>
        <name>Mg(2+)</name>
        <dbReference type="ChEBI" id="CHEBI:18420"/>
    </ligand>
</feature>
<evidence type="ECO:0000313" key="11">
    <source>
        <dbReference type="Proteomes" id="UP000677305"/>
    </source>
</evidence>
<keyword evidence="4 9" id="KW-0547">Nucleotide-binding</keyword>
<comment type="catalytic activity">
    <reaction evidence="8">
        <text>(7R,8S)-8-amino-7-(carboxyamino)nonanoate + ATP = (4R,5S)-dethiobiotin + ADP + phosphate + H(+)</text>
        <dbReference type="Rhea" id="RHEA:63684"/>
        <dbReference type="ChEBI" id="CHEBI:15378"/>
        <dbReference type="ChEBI" id="CHEBI:30616"/>
        <dbReference type="ChEBI" id="CHEBI:43474"/>
        <dbReference type="ChEBI" id="CHEBI:149470"/>
        <dbReference type="ChEBI" id="CHEBI:149473"/>
        <dbReference type="ChEBI" id="CHEBI:456216"/>
    </reaction>
</comment>
<feature type="binding site" evidence="9">
    <location>
        <position position="55"/>
    </location>
    <ligand>
        <name>ATP</name>
        <dbReference type="ChEBI" id="CHEBI:30616"/>
    </ligand>
</feature>
<feature type="binding site" evidence="9">
    <location>
        <position position="210"/>
    </location>
    <ligand>
        <name>ATP</name>
        <dbReference type="ChEBI" id="CHEBI:30616"/>
    </ligand>
</feature>
<evidence type="ECO:0000256" key="9">
    <source>
        <dbReference type="HAMAP-Rule" id="MF_00336"/>
    </source>
</evidence>
<dbReference type="HAMAP" id="MF_00336">
    <property type="entry name" value="BioD"/>
    <property type="match status" value="1"/>
</dbReference>
<proteinExistence type="inferred from homology"/>
<feature type="binding site" evidence="9">
    <location>
        <position position="116"/>
    </location>
    <ligand>
        <name>Mg(2+)</name>
        <dbReference type="ChEBI" id="CHEBI:18420"/>
    </ligand>
</feature>
<keyword evidence="1 9" id="KW-0963">Cytoplasm</keyword>
<sequence length="234" mass="26351">MAKSLFIIGSDTDVGKTMITAGLSYVLNNNDYNVCSYKPVQSGGIYYNNMLTAGDALFVKNMADLNEDIAKMNSYCLKEAVSPHRAAEKEQVVLAKDRIISDYQALSGEYDYLLVEGAGGLIVPIIRDRYYIYNMIQDFEIPVVLVTRTGVGTINHTCLTVSYLKQLGIPIKAIVFNGYEGHDYEDDNIDIIKEISGIDTTFVFPKLSEEYKIKELLQYEFEKAFPVQKVLELF</sequence>
<feature type="binding site" evidence="9">
    <location>
        <position position="42"/>
    </location>
    <ligand>
        <name>substrate</name>
    </ligand>
</feature>
<evidence type="ECO:0000256" key="1">
    <source>
        <dbReference type="ARBA" id="ARBA00022490"/>
    </source>
</evidence>
<dbReference type="RefSeq" id="WP_212690314.1">
    <property type="nucleotide sequence ID" value="NZ_CP058561.1"/>
</dbReference>
<evidence type="ECO:0000256" key="3">
    <source>
        <dbReference type="ARBA" id="ARBA00022723"/>
    </source>
</evidence>
<dbReference type="SUPFAM" id="SSF52540">
    <property type="entry name" value="P-loop containing nucleoside triphosphate hydrolases"/>
    <property type="match status" value="1"/>
</dbReference>
<comment type="pathway">
    <text evidence="9">Cofactor biosynthesis; biotin biosynthesis; biotin from 7,8-diaminononanoate: step 1/2.</text>
</comment>
<dbReference type="EMBL" id="CP058561">
    <property type="protein sequence ID" value="QUH30094.1"/>
    <property type="molecule type" value="Genomic_DNA"/>
</dbReference>
<evidence type="ECO:0000313" key="10">
    <source>
        <dbReference type="EMBL" id="QUH30094.1"/>
    </source>
</evidence>
<dbReference type="Proteomes" id="UP000677305">
    <property type="component" value="Chromosome"/>
</dbReference>
<evidence type="ECO:0000256" key="8">
    <source>
        <dbReference type="ARBA" id="ARBA00047386"/>
    </source>
</evidence>
<comment type="subunit">
    <text evidence="9">Homodimer.</text>
</comment>
<name>A0A8J8MC41_9FIRM</name>
<evidence type="ECO:0000256" key="2">
    <source>
        <dbReference type="ARBA" id="ARBA00022598"/>
    </source>
</evidence>
<evidence type="ECO:0000256" key="5">
    <source>
        <dbReference type="ARBA" id="ARBA00022756"/>
    </source>
</evidence>
<feature type="binding site" evidence="9">
    <location>
        <begin position="205"/>
        <end position="207"/>
    </location>
    <ligand>
        <name>ATP</name>
        <dbReference type="ChEBI" id="CHEBI:30616"/>
    </ligand>
</feature>
<dbReference type="InterPro" id="IPR027417">
    <property type="entry name" value="P-loop_NTPase"/>
</dbReference>
<dbReference type="Gene3D" id="3.40.50.300">
    <property type="entry name" value="P-loop containing nucleotide triphosphate hydrolases"/>
    <property type="match status" value="1"/>
</dbReference>
<comment type="similarity">
    <text evidence="9">Belongs to the dethiobiotin synthetase family.</text>
</comment>
<dbReference type="AlphaFoldDB" id="A0A8J8MC41"/>
<reference evidence="10 11" key="1">
    <citation type="submission" date="2020-07" db="EMBL/GenBank/DDBJ databases">
        <title>Vallitalea guaymasensis genome.</title>
        <authorList>
            <person name="Postec A."/>
        </authorList>
    </citation>
    <scope>NUCLEOTIDE SEQUENCE [LARGE SCALE GENOMIC DNA]</scope>
    <source>
        <strain evidence="10 11">Ra1766G1</strain>
    </source>
</reference>
<protein>
    <recommendedName>
        <fullName evidence="9">ATP-dependent dethiobiotin synthetase BioD</fullName>
        <ecNumber evidence="9">6.3.3.3</ecNumber>
    </recommendedName>
    <alternativeName>
        <fullName evidence="9">DTB synthetase</fullName>
        <shortName evidence="9">DTBS</shortName>
    </alternativeName>
    <alternativeName>
        <fullName evidence="9">Dethiobiotin synthase</fullName>
    </alternativeName>
</protein>
<gene>
    <name evidence="9 10" type="primary">bioD</name>
    <name evidence="10" type="ORF">HYG85_14695</name>
</gene>
<dbReference type="GO" id="GO:0005524">
    <property type="term" value="F:ATP binding"/>
    <property type="evidence" value="ECO:0007669"/>
    <property type="project" value="UniProtKB-UniRule"/>
</dbReference>
<comment type="cofactor">
    <cofactor evidence="9">
        <name>Mg(2+)</name>
        <dbReference type="ChEBI" id="CHEBI:18420"/>
    </cofactor>
</comment>
<comment type="function">
    <text evidence="9">Catalyzes a mechanistically unusual reaction, the ATP-dependent insertion of CO2 between the N7 and N8 nitrogen atoms of 7,8-diaminopelargonic acid (DAPA, also called 7,8-diammoniononanoate) to form a ureido ring.</text>
</comment>
<accession>A0A8J8MC41</accession>
<feature type="binding site" evidence="9">
    <location>
        <begin position="116"/>
        <end position="119"/>
    </location>
    <ligand>
        <name>ATP</name>
        <dbReference type="ChEBI" id="CHEBI:30616"/>
    </ligand>
</feature>
<dbReference type="InterPro" id="IPR004472">
    <property type="entry name" value="DTB_synth_BioD"/>
</dbReference>
<comment type="caution">
    <text evidence="9">Lacks conserved residue(s) required for the propagation of feature annotation.</text>
</comment>
<dbReference type="PANTHER" id="PTHR43210:SF2">
    <property type="entry name" value="ATP-DEPENDENT DETHIOBIOTIN SYNTHETASE BIOD 2"/>
    <property type="match status" value="1"/>
</dbReference>